<dbReference type="PATRIC" id="fig|692370.5.peg.1126"/>
<proteinExistence type="predicted"/>
<sequence length="144" mass="15691">MIRPLDGRHVSAILVAGFAVVIAVNLTAAVAAKRTFGGIVVENSYVASQDFNRWLAEAERERALGWKVTPRRREDGRIALEMEGIPTGAGITAHARHPLGHLPDRSLAFDPAGISREPLPRGRWTLRFTITADGKSARMESSIP</sequence>
<name>A0A1B2AC08_9SPHN</name>
<evidence type="ECO:0000313" key="2">
    <source>
        <dbReference type="EMBL" id="ANY19628.1"/>
    </source>
</evidence>
<gene>
    <name evidence="2" type="ORF">A6F68_01109</name>
</gene>
<dbReference type="STRING" id="692370.A6F68_01109"/>
<dbReference type="KEGG" id="ado:A6F68_01109"/>
<evidence type="ECO:0000313" key="3">
    <source>
        <dbReference type="Proteomes" id="UP000092932"/>
    </source>
</evidence>
<keyword evidence="3" id="KW-1185">Reference proteome</keyword>
<dbReference type="AlphaFoldDB" id="A0A1B2AC08"/>
<reference evidence="2 3" key="1">
    <citation type="submission" date="2016-07" db="EMBL/GenBank/DDBJ databases">
        <title>Complete genome sequence of Altererythrobacter dongtanensis KCTC 22672, a type strain with esterase isolated from tidal flat.</title>
        <authorList>
            <person name="Cheng H."/>
            <person name="Wu Y.-H."/>
            <person name="Zhou P."/>
            <person name="Huo Y.-Y."/>
            <person name="Wang C.-S."/>
            <person name="Xu X.-W."/>
        </authorList>
    </citation>
    <scope>NUCLEOTIDE SEQUENCE [LARGE SCALE GENOMIC DNA]</scope>
    <source>
        <strain evidence="2 3">KCTC 22672</strain>
    </source>
</reference>
<protein>
    <submittedName>
        <fullName evidence="2">FixH</fullName>
    </submittedName>
</protein>
<keyword evidence="1" id="KW-0472">Membrane</keyword>
<feature type="transmembrane region" description="Helical" evidence="1">
    <location>
        <begin position="12"/>
        <end position="32"/>
    </location>
</feature>
<keyword evidence="1" id="KW-0812">Transmembrane</keyword>
<dbReference type="RefSeq" id="WP_067677191.1">
    <property type="nucleotide sequence ID" value="NZ_CP016591.1"/>
</dbReference>
<dbReference type="OrthoDB" id="1495896at2"/>
<organism evidence="2 3">
    <name type="scientific">Tsuneonella dongtanensis</name>
    <dbReference type="NCBI Taxonomy" id="692370"/>
    <lineage>
        <taxon>Bacteria</taxon>
        <taxon>Pseudomonadati</taxon>
        <taxon>Pseudomonadota</taxon>
        <taxon>Alphaproteobacteria</taxon>
        <taxon>Sphingomonadales</taxon>
        <taxon>Erythrobacteraceae</taxon>
        <taxon>Tsuneonella</taxon>
    </lineage>
</organism>
<dbReference type="Pfam" id="PF05751">
    <property type="entry name" value="FixH"/>
    <property type="match status" value="1"/>
</dbReference>
<keyword evidence="1" id="KW-1133">Transmembrane helix</keyword>
<dbReference type="EMBL" id="CP016591">
    <property type="protein sequence ID" value="ANY19628.1"/>
    <property type="molecule type" value="Genomic_DNA"/>
</dbReference>
<accession>A0A1B2AC08</accession>
<dbReference type="InterPro" id="IPR008620">
    <property type="entry name" value="FixH"/>
</dbReference>
<evidence type="ECO:0000256" key="1">
    <source>
        <dbReference type="SAM" id="Phobius"/>
    </source>
</evidence>
<dbReference type="Proteomes" id="UP000092932">
    <property type="component" value="Chromosome"/>
</dbReference>